<dbReference type="Pfam" id="PF00149">
    <property type="entry name" value="Metallophos"/>
    <property type="match status" value="1"/>
</dbReference>
<dbReference type="InterPro" id="IPR004843">
    <property type="entry name" value="Calcineurin-like_PHP"/>
</dbReference>
<name>A0A2H0UNY1_9BACT</name>
<comment type="caution">
    <text evidence="2">The sequence shown here is derived from an EMBL/GenBank/DDBJ whole genome shotgun (WGS) entry which is preliminary data.</text>
</comment>
<gene>
    <name evidence="2" type="ORF">COU10_01115</name>
</gene>
<dbReference type="GO" id="GO:0016787">
    <property type="term" value="F:hydrolase activity"/>
    <property type="evidence" value="ECO:0007669"/>
    <property type="project" value="InterPro"/>
</dbReference>
<dbReference type="EMBL" id="PFBC01000017">
    <property type="protein sequence ID" value="PIR88081.1"/>
    <property type="molecule type" value="Genomic_DNA"/>
</dbReference>
<protein>
    <recommendedName>
        <fullName evidence="1">Calcineurin-like phosphoesterase domain-containing protein</fullName>
    </recommendedName>
</protein>
<dbReference type="CDD" id="cd00838">
    <property type="entry name" value="MPP_superfamily"/>
    <property type="match status" value="1"/>
</dbReference>
<organism evidence="2 3">
    <name type="scientific">Candidatus Harrisonbacteria bacterium CG10_big_fil_rev_8_21_14_0_10_45_28</name>
    <dbReference type="NCBI Taxonomy" id="1974586"/>
    <lineage>
        <taxon>Bacteria</taxon>
        <taxon>Candidatus Harrisoniibacteriota</taxon>
    </lineage>
</organism>
<dbReference type="PANTHER" id="PTHR37523">
    <property type="entry name" value="METALLOPHOSPHOESTERASE"/>
    <property type="match status" value="1"/>
</dbReference>
<evidence type="ECO:0000313" key="2">
    <source>
        <dbReference type="EMBL" id="PIR88081.1"/>
    </source>
</evidence>
<dbReference type="Gene3D" id="3.60.21.10">
    <property type="match status" value="1"/>
</dbReference>
<dbReference type="Proteomes" id="UP000230903">
    <property type="component" value="Unassembled WGS sequence"/>
</dbReference>
<proteinExistence type="predicted"/>
<dbReference type="InterPro" id="IPR029052">
    <property type="entry name" value="Metallo-depent_PP-like"/>
</dbReference>
<dbReference type="SUPFAM" id="SSF56300">
    <property type="entry name" value="Metallo-dependent phosphatases"/>
    <property type="match status" value="1"/>
</dbReference>
<feature type="domain" description="Calcineurin-like phosphoesterase" evidence="1">
    <location>
        <begin position="17"/>
        <end position="259"/>
    </location>
</feature>
<sequence length="310" mass="35662">MRLNSFGKNQKSFSCILASDLHGNVHHYNTLKNIIVKERASFVFFAGDLLPKDGGLWYPGNTVRTIQTQRMFLENFLIGYLQKLGEYAFIYAIFGNDDFRSNYDLIRKIGKNVRFLNNEVTRLPIPNQEFYLAGYPKIALTPFLQKDWEQWDETVGVSHKTCKLEGYDSYEGTHHPISFKNNNDGRATITSELVKLAHESDPKKTLYLIHEPPFNTPLDQIAINNPYEKNGVVHVGSKAIRTFIETQKPFLTMHGHIHETFHESGSFRWDCGKSISVTPSHNYKDKMLSYIMFDLPGLNTITRYTQDAPT</sequence>
<accession>A0A2H0UNY1</accession>
<reference evidence="3" key="1">
    <citation type="submission" date="2017-09" db="EMBL/GenBank/DDBJ databases">
        <title>Depth-based differentiation of microbial function through sediment-hosted aquifers and enrichment of novel symbionts in the deep terrestrial subsurface.</title>
        <authorList>
            <person name="Probst A.J."/>
            <person name="Ladd B."/>
            <person name="Jarett J.K."/>
            <person name="Geller-Mcgrath D.E."/>
            <person name="Sieber C.M.K."/>
            <person name="Emerson J.B."/>
            <person name="Anantharaman K."/>
            <person name="Thomas B.C."/>
            <person name="Malmstrom R."/>
            <person name="Stieglmeier M."/>
            <person name="Klingl A."/>
            <person name="Woyke T."/>
            <person name="Ryan C.M."/>
            <person name="Banfield J.F."/>
        </authorList>
    </citation>
    <scope>NUCLEOTIDE SEQUENCE [LARGE SCALE GENOMIC DNA]</scope>
</reference>
<evidence type="ECO:0000313" key="3">
    <source>
        <dbReference type="Proteomes" id="UP000230903"/>
    </source>
</evidence>
<dbReference type="AlphaFoldDB" id="A0A2H0UNY1"/>
<evidence type="ECO:0000259" key="1">
    <source>
        <dbReference type="Pfam" id="PF00149"/>
    </source>
</evidence>
<dbReference type="PANTHER" id="PTHR37523:SF1">
    <property type="entry name" value="CALCINEURIN-LIKE PHOSPHOESTERASE DOMAIN-CONTAINING PROTEIN"/>
    <property type="match status" value="1"/>
</dbReference>